<dbReference type="HAMAP" id="MF_01216">
    <property type="entry name" value="Azoreductase_type1"/>
    <property type="match status" value="1"/>
</dbReference>
<evidence type="ECO:0000259" key="7">
    <source>
        <dbReference type="Pfam" id="PF02525"/>
    </source>
</evidence>
<evidence type="ECO:0000313" key="9">
    <source>
        <dbReference type="Proteomes" id="UP001500928"/>
    </source>
</evidence>
<dbReference type="SUPFAM" id="SSF52218">
    <property type="entry name" value="Flavoproteins"/>
    <property type="match status" value="1"/>
</dbReference>
<dbReference type="PANTHER" id="PTHR43741:SF4">
    <property type="entry name" value="FMN-DEPENDENT NADH:QUINONE OXIDOREDUCTASE"/>
    <property type="match status" value="1"/>
</dbReference>
<comment type="caution">
    <text evidence="8">The sequence shown here is derived from an EMBL/GenBank/DDBJ whole genome shotgun (WGS) entry which is preliminary data.</text>
</comment>
<feature type="binding site" evidence="6">
    <location>
        <position position="9"/>
    </location>
    <ligand>
        <name>FMN</name>
        <dbReference type="ChEBI" id="CHEBI:58210"/>
    </ligand>
</feature>
<evidence type="ECO:0000256" key="4">
    <source>
        <dbReference type="ARBA" id="ARBA00023027"/>
    </source>
</evidence>
<dbReference type="PANTHER" id="PTHR43741">
    <property type="entry name" value="FMN-DEPENDENT NADH-AZOREDUCTASE 1"/>
    <property type="match status" value="1"/>
</dbReference>
<proteinExistence type="inferred from homology"/>
<dbReference type="InterPro" id="IPR050104">
    <property type="entry name" value="FMN-dep_NADH:Q_OxRdtase_AzoR1"/>
</dbReference>
<dbReference type="InterPro" id="IPR003680">
    <property type="entry name" value="Flavodoxin_fold"/>
</dbReference>
<comment type="function">
    <text evidence="6">Also exhibits azoreductase activity. Catalyzes the reductive cleavage of the azo bond in aromatic azo compounds to the corresponding amines.</text>
</comment>
<evidence type="ECO:0000313" key="8">
    <source>
        <dbReference type="EMBL" id="GAA4797853.1"/>
    </source>
</evidence>
<comment type="caution">
    <text evidence="6">Lacks conserved residue(s) required for the propagation of feature annotation.</text>
</comment>
<feature type="domain" description="Flavodoxin-like fold" evidence="7">
    <location>
        <begin position="1"/>
        <end position="165"/>
    </location>
</feature>
<organism evidence="8 9">
    <name type="scientific">Actinomycetospora chlora</name>
    <dbReference type="NCBI Taxonomy" id="663608"/>
    <lineage>
        <taxon>Bacteria</taxon>
        <taxon>Bacillati</taxon>
        <taxon>Actinomycetota</taxon>
        <taxon>Actinomycetes</taxon>
        <taxon>Pseudonocardiales</taxon>
        <taxon>Pseudonocardiaceae</taxon>
        <taxon>Actinomycetospora</taxon>
    </lineage>
</organism>
<comment type="similarity">
    <text evidence="6">Belongs to the azoreductase type 1 family.</text>
</comment>
<accession>A0ABP9BQW6</accession>
<dbReference type="InterPro" id="IPR029039">
    <property type="entry name" value="Flavoprotein-like_sf"/>
</dbReference>
<dbReference type="InterPro" id="IPR023048">
    <property type="entry name" value="NADH:quinone_OxRdtase_FMN_depd"/>
</dbReference>
<comment type="catalytic activity">
    <reaction evidence="5">
        <text>N,N-dimethyl-1,4-phenylenediamine + anthranilate + 2 NAD(+) = 2-(4-dimethylaminophenyl)diazenylbenzoate + 2 NADH + 2 H(+)</text>
        <dbReference type="Rhea" id="RHEA:55872"/>
        <dbReference type="ChEBI" id="CHEBI:15378"/>
        <dbReference type="ChEBI" id="CHEBI:15783"/>
        <dbReference type="ChEBI" id="CHEBI:16567"/>
        <dbReference type="ChEBI" id="CHEBI:57540"/>
        <dbReference type="ChEBI" id="CHEBI:57945"/>
        <dbReference type="ChEBI" id="CHEBI:71579"/>
        <dbReference type="EC" id="1.7.1.17"/>
    </reaction>
    <physiologicalReaction direction="right-to-left" evidence="5">
        <dbReference type="Rhea" id="RHEA:55874"/>
    </physiologicalReaction>
</comment>
<keyword evidence="4 6" id="KW-0520">NAD</keyword>
<dbReference type="EMBL" id="BAABHO010000031">
    <property type="protein sequence ID" value="GAA4797853.1"/>
    <property type="molecule type" value="Genomic_DNA"/>
</dbReference>
<evidence type="ECO:0000256" key="1">
    <source>
        <dbReference type="ARBA" id="ARBA00022630"/>
    </source>
</evidence>
<dbReference type="Proteomes" id="UP001500928">
    <property type="component" value="Unassembled WGS sequence"/>
</dbReference>
<evidence type="ECO:0000256" key="5">
    <source>
        <dbReference type="ARBA" id="ARBA00048542"/>
    </source>
</evidence>
<evidence type="ECO:0000256" key="2">
    <source>
        <dbReference type="ARBA" id="ARBA00022643"/>
    </source>
</evidence>
<dbReference type="Pfam" id="PF02525">
    <property type="entry name" value="Flavodoxin_2"/>
    <property type="match status" value="1"/>
</dbReference>
<name>A0ABP9BQW6_9PSEU</name>
<dbReference type="EC" id="1.7.1.17" evidence="6"/>
<keyword evidence="9" id="KW-1185">Reference proteome</keyword>
<dbReference type="EC" id="1.6.5.-" evidence="6"/>
<keyword evidence="1 6" id="KW-0285">Flavoprotein</keyword>
<protein>
    <recommendedName>
        <fullName evidence="6">FMN dependent NADH:quinone oxidoreductase</fullName>
        <ecNumber evidence="6">1.6.5.-</ecNumber>
    </recommendedName>
    <alternativeName>
        <fullName evidence="6">Azo-dye reductase</fullName>
    </alternativeName>
    <alternativeName>
        <fullName evidence="6">FMN-dependent NADH-azo compound oxidoreductase</fullName>
    </alternativeName>
    <alternativeName>
        <fullName evidence="6">FMN-dependent NADH-azoreductase</fullName>
        <ecNumber evidence="6">1.7.1.17</ecNumber>
    </alternativeName>
</protein>
<comment type="cofactor">
    <cofactor evidence="6">
        <name>FMN</name>
        <dbReference type="ChEBI" id="CHEBI:58210"/>
    </cofactor>
    <text evidence="6">Binds 1 FMN per subunit.</text>
</comment>
<comment type="subunit">
    <text evidence="6">Homodimer.</text>
</comment>
<evidence type="ECO:0000256" key="3">
    <source>
        <dbReference type="ARBA" id="ARBA00023002"/>
    </source>
</evidence>
<dbReference type="Gene3D" id="3.40.50.360">
    <property type="match status" value="1"/>
</dbReference>
<evidence type="ECO:0000256" key="6">
    <source>
        <dbReference type="HAMAP-Rule" id="MF_01216"/>
    </source>
</evidence>
<sequence>MTLFRLDSSIRAEGSVSREVADTLERAYLEAHPTDAVVRRDLRTDPVPVDAWPTAALAGFTPEDQRSPEQRDAVALAARLADEVADADAVVVATPLYNFGVAQQLKMWIDLMITDPRFAPGTSPLAGKPVTLVVARGGGYGEGTPRAGWDHATGWIVRILADVWGGDVTLVEAELTLADAVPAMAELRPLAGEIRARAHQLAGSAGADMARAVVENLTSVA</sequence>
<gene>
    <name evidence="6" type="primary">azoR</name>
    <name evidence="8" type="ORF">GCM10023200_37710</name>
</gene>
<comment type="function">
    <text evidence="6">Quinone reductase that provides resistance to thiol-specific stress caused by electrophilic quinones.</text>
</comment>
<reference evidence="9" key="1">
    <citation type="journal article" date="2019" name="Int. J. Syst. Evol. Microbiol.">
        <title>The Global Catalogue of Microorganisms (GCM) 10K type strain sequencing project: providing services to taxonomists for standard genome sequencing and annotation.</title>
        <authorList>
            <consortium name="The Broad Institute Genomics Platform"/>
            <consortium name="The Broad Institute Genome Sequencing Center for Infectious Disease"/>
            <person name="Wu L."/>
            <person name="Ma J."/>
        </authorList>
    </citation>
    <scope>NUCLEOTIDE SEQUENCE [LARGE SCALE GENOMIC DNA]</scope>
    <source>
        <strain evidence="9">JCM 17979</strain>
    </source>
</reference>
<comment type="catalytic activity">
    <reaction evidence="6">
        <text>2 a quinone + NADH + H(+) = 2 a 1,4-benzosemiquinone + NAD(+)</text>
        <dbReference type="Rhea" id="RHEA:65952"/>
        <dbReference type="ChEBI" id="CHEBI:15378"/>
        <dbReference type="ChEBI" id="CHEBI:57540"/>
        <dbReference type="ChEBI" id="CHEBI:57945"/>
        <dbReference type="ChEBI" id="CHEBI:132124"/>
        <dbReference type="ChEBI" id="CHEBI:134225"/>
    </reaction>
</comment>
<dbReference type="RefSeq" id="WP_345418503.1">
    <property type="nucleotide sequence ID" value="NZ_BAABHO010000031.1"/>
</dbReference>
<feature type="binding site" evidence="6">
    <location>
        <begin position="15"/>
        <end position="17"/>
    </location>
    <ligand>
        <name>FMN</name>
        <dbReference type="ChEBI" id="CHEBI:58210"/>
    </ligand>
</feature>
<keyword evidence="2 6" id="KW-0288">FMN</keyword>
<keyword evidence="3 6" id="KW-0560">Oxidoreductase</keyword>